<evidence type="ECO:0000313" key="2">
    <source>
        <dbReference type="Proteomes" id="UP000028607"/>
    </source>
</evidence>
<organism evidence="1 2">
    <name type="scientific">Thioclava atlantica</name>
    <dbReference type="NCBI Taxonomy" id="1317124"/>
    <lineage>
        <taxon>Bacteria</taxon>
        <taxon>Pseudomonadati</taxon>
        <taxon>Pseudomonadota</taxon>
        <taxon>Alphaproteobacteria</taxon>
        <taxon>Rhodobacterales</taxon>
        <taxon>Paracoccaceae</taxon>
        <taxon>Thioclava</taxon>
    </lineage>
</organism>
<dbReference type="STRING" id="1317124.DW2_11920"/>
<dbReference type="OrthoDB" id="7404855at2"/>
<dbReference type="AlphaFoldDB" id="A0A085TV10"/>
<proteinExistence type="predicted"/>
<protein>
    <submittedName>
        <fullName evidence="1">Uncharacterized protein</fullName>
    </submittedName>
</protein>
<dbReference type="eggNOG" id="ENOG502ZCMZ">
    <property type="taxonomic scope" value="Bacteria"/>
</dbReference>
<dbReference type="Proteomes" id="UP000028607">
    <property type="component" value="Unassembled WGS sequence"/>
</dbReference>
<name>A0A085TV10_9RHOB</name>
<accession>A0A085TV10</accession>
<evidence type="ECO:0000313" key="1">
    <source>
        <dbReference type="EMBL" id="KFE34557.1"/>
    </source>
</evidence>
<keyword evidence="2" id="KW-1185">Reference proteome</keyword>
<reference evidence="1 2" key="2">
    <citation type="journal article" date="2015" name="Antonie Van Leeuwenhoek">
        <title>Thioclava indica sp. nov., isolated from surface seawater of the Indian Ocean.</title>
        <authorList>
            <person name="Liu Y."/>
            <person name="Lai Q."/>
            <person name="Du J."/>
            <person name="Xu H."/>
            <person name="Jiang L."/>
            <person name="Shao Z."/>
        </authorList>
    </citation>
    <scope>NUCLEOTIDE SEQUENCE [LARGE SCALE GENOMIC DNA]</scope>
    <source>
        <strain evidence="1 2">13D2W-2</strain>
    </source>
</reference>
<gene>
    <name evidence="1" type="ORF">DW2_11920</name>
</gene>
<dbReference type="EMBL" id="AQRC01000009">
    <property type="protein sequence ID" value="KFE34557.1"/>
    <property type="molecule type" value="Genomic_DNA"/>
</dbReference>
<dbReference type="PATRIC" id="fig|1317124.6.peg.2412"/>
<sequence>MKIVARCHPALKDLIPAPMPAEKALPDWLRTMPGEVEAESMGGERLRTLKQCPPLLDALGLGVLIPLPCDIRVEGGSFHWDWAFPAITDAPLTRAPLGAHLPEQAIGAPLPLGPGQLAIKFTNYWTLEAPEGWQLLVTHPMNRAELPFLTLSGLVGGDRFGLGYVHFPALWTDPDFEGVLPRGTPVAQVIPVPRDRPGLEIATMTEAEIARSRAIQEELQAEPGVYRKKFRR</sequence>
<reference evidence="2" key="1">
    <citation type="submission" date="2013-04" db="EMBL/GenBank/DDBJ databases">
        <title>Thioclava sp. 13D2W-2 Genome Sequencing.</title>
        <authorList>
            <person name="Lai Q."/>
            <person name="Li G."/>
            <person name="Shao Z."/>
        </authorList>
    </citation>
    <scope>NUCLEOTIDE SEQUENCE [LARGE SCALE GENOMIC DNA]</scope>
    <source>
        <strain evidence="2">13D2W-2</strain>
    </source>
</reference>
<dbReference type="RefSeq" id="WP_038146848.1">
    <property type="nucleotide sequence ID" value="NZ_AQRC01000009.1"/>
</dbReference>
<comment type="caution">
    <text evidence="1">The sequence shown here is derived from an EMBL/GenBank/DDBJ whole genome shotgun (WGS) entry which is preliminary data.</text>
</comment>